<name>A0A9W7DEW2_9STRA</name>
<evidence type="ECO:0000313" key="3">
    <source>
        <dbReference type="Proteomes" id="UP001165121"/>
    </source>
</evidence>
<evidence type="ECO:0000313" key="2">
    <source>
        <dbReference type="EMBL" id="GMG15678.1"/>
    </source>
</evidence>
<protein>
    <submittedName>
        <fullName evidence="2">Unnamed protein product</fullName>
    </submittedName>
</protein>
<evidence type="ECO:0000256" key="1">
    <source>
        <dbReference type="SAM" id="MobiDB-lite"/>
    </source>
</evidence>
<organism evidence="2 3">
    <name type="scientific">Phytophthora fragariaefolia</name>
    <dbReference type="NCBI Taxonomy" id="1490495"/>
    <lineage>
        <taxon>Eukaryota</taxon>
        <taxon>Sar</taxon>
        <taxon>Stramenopiles</taxon>
        <taxon>Oomycota</taxon>
        <taxon>Peronosporomycetes</taxon>
        <taxon>Peronosporales</taxon>
        <taxon>Peronosporaceae</taxon>
        <taxon>Phytophthora</taxon>
    </lineage>
</organism>
<gene>
    <name evidence="2" type="ORF">Pfra01_002952000</name>
</gene>
<dbReference type="OrthoDB" id="8064693at2759"/>
<dbReference type="EMBL" id="BSXT01018896">
    <property type="protein sequence ID" value="GMG15678.1"/>
    <property type="molecule type" value="Genomic_DNA"/>
</dbReference>
<dbReference type="Proteomes" id="UP001165121">
    <property type="component" value="Unassembled WGS sequence"/>
</dbReference>
<feature type="region of interest" description="Disordered" evidence="1">
    <location>
        <begin position="83"/>
        <end position="111"/>
    </location>
</feature>
<reference evidence="2" key="1">
    <citation type="submission" date="2023-04" db="EMBL/GenBank/DDBJ databases">
        <title>Phytophthora fragariaefolia NBRC 109709.</title>
        <authorList>
            <person name="Ichikawa N."/>
            <person name="Sato H."/>
            <person name="Tonouchi N."/>
        </authorList>
    </citation>
    <scope>NUCLEOTIDE SEQUENCE</scope>
    <source>
        <strain evidence="2">NBRC 109709</strain>
    </source>
</reference>
<sequence length="358" mass="39800">MGCTRRSLGTHLCRRLRSIVPPAPNKCGRTQADAAWRYQDRNVAYRRSRTAPTWICLGWVTTQCRMAEPGLPGDHRRERHALKQEEAQGPAVERPLYPTPTSILRRPPTCPLRTATASPIDKDWNHDAETLCNEQELQLLSAEVSRIQIATSRTPGAPSKFSICSTHTVQNQGQGTSNPDQRLNNSTNEQHIQRCAGEREIKSDGLGDCSGKREHIPTEDAPNAHPAPVDLGDEEVCIKEGGDLYAEDVEGHLAGLPEVTSATEEVKIEDIQVGNPNDNTQEQVDRLKHIIWRRRHLLIGKGNDLPPDAKGAICDIDVGNAKPVAQRVRKVAPQFHEKLFQLIKWLLSAKIIQHSTSP</sequence>
<accession>A0A9W7DEW2</accession>
<proteinExistence type="predicted"/>
<dbReference type="AlphaFoldDB" id="A0A9W7DEW2"/>
<keyword evidence="3" id="KW-1185">Reference proteome</keyword>
<comment type="caution">
    <text evidence="2">The sequence shown here is derived from an EMBL/GenBank/DDBJ whole genome shotgun (WGS) entry which is preliminary data.</text>
</comment>